<comment type="caution">
    <text evidence="1">The sequence shown here is derived from an EMBL/GenBank/DDBJ whole genome shotgun (WGS) entry which is preliminary data.</text>
</comment>
<organism evidence="1 2">
    <name type="scientific">Hypoxylon rubiginosum</name>
    <dbReference type="NCBI Taxonomy" id="110542"/>
    <lineage>
        <taxon>Eukaryota</taxon>
        <taxon>Fungi</taxon>
        <taxon>Dikarya</taxon>
        <taxon>Ascomycota</taxon>
        <taxon>Pezizomycotina</taxon>
        <taxon>Sordariomycetes</taxon>
        <taxon>Xylariomycetidae</taxon>
        <taxon>Xylariales</taxon>
        <taxon>Hypoxylaceae</taxon>
        <taxon>Hypoxylon</taxon>
    </lineage>
</organism>
<evidence type="ECO:0000313" key="1">
    <source>
        <dbReference type="EMBL" id="KAI6087337.1"/>
    </source>
</evidence>
<dbReference type="Proteomes" id="UP001497680">
    <property type="component" value="Unassembled WGS sequence"/>
</dbReference>
<dbReference type="EMBL" id="MU394308">
    <property type="protein sequence ID" value="KAI6087337.1"/>
    <property type="molecule type" value="Genomic_DNA"/>
</dbReference>
<keyword evidence="2" id="KW-1185">Reference proteome</keyword>
<reference evidence="1 2" key="1">
    <citation type="journal article" date="2022" name="New Phytol.">
        <title>Ecological generalism drives hyperdiversity of secondary metabolite gene clusters in xylarialean endophytes.</title>
        <authorList>
            <person name="Franco M.E.E."/>
            <person name="Wisecaver J.H."/>
            <person name="Arnold A.E."/>
            <person name="Ju Y.M."/>
            <person name="Slot J.C."/>
            <person name="Ahrendt S."/>
            <person name="Moore L.P."/>
            <person name="Eastman K.E."/>
            <person name="Scott K."/>
            <person name="Konkel Z."/>
            <person name="Mondo S.J."/>
            <person name="Kuo A."/>
            <person name="Hayes R.D."/>
            <person name="Haridas S."/>
            <person name="Andreopoulos B."/>
            <person name="Riley R."/>
            <person name="LaButti K."/>
            <person name="Pangilinan J."/>
            <person name="Lipzen A."/>
            <person name="Amirebrahimi M."/>
            <person name="Yan J."/>
            <person name="Adam C."/>
            <person name="Keymanesh K."/>
            <person name="Ng V."/>
            <person name="Louie K."/>
            <person name="Northen T."/>
            <person name="Drula E."/>
            <person name="Henrissat B."/>
            <person name="Hsieh H.M."/>
            <person name="Youens-Clark K."/>
            <person name="Lutzoni F."/>
            <person name="Miadlikowska J."/>
            <person name="Eastwood D.C."/>
            <person name="Hamelin R.C."/>
            <person name="Grigoriev I.V."/>
            <person name="U'Ren J.M."/>
        </authorList>
    </citation>
    <scope>NUCLEOTIDE SEQUENCE [LARGE SCALE GENOMIC DNA]</scope>
    <source>
        <strain evidence="1 2">ER1909</strain>
    </source>
</reference>
<protein>
    <submittedName>
        <fullName evidence="1">Uncharacterized protein</fullName>
    </submittedName>
</protein>
<proteinExistence type="predicted"/>
<gene>
    <name evidence="1" type="ORF">F4821DRAFT_236242</name>
</gene>
<accession>A0ACC0D3R5</accession>
<name>A0ACC0D3R5_9PEZI</name>
<evidence type="ECO:0000313" key="2">
    <source>
        <dbReference type="Proteomes" id="UP001497680"/>
    </source>
</evidence>
<sequence>MTLSPESIIAIVGIIISIPPAVIALWKLFRRKRLRRYRATGRDFELTDSERNERDNYRQLYSPTINVVFIPS</sequence>